<evidence type="ECO:0000313" key="3">
    <source>
        <dbReference type="Proteomes" id="UP001320159"/>
    </source>
</evidence>
<feature type="transmembrane region" description="Helical" evidence="1">
    <location>
        <begin position="279"/>
        <end position="299"/>
    </location>
</feature>
<evidence type="ECO:0000256" key="1">
    <source>
        <dbReference type="SAM" id="Phobius"/>
    </source>
</evidence>
<keyword evidence="1" id="KW-0472">Membrane</keyword>
<evidence type="ECO:0008006" key="4">
    <source>
        <dbReference type="Google" id="ProtNLM"/>
    </source>
</evidence>
<dbReference type="RefSeq" id="WP_230742940.1">
    <property type="nucleotide sequence ID" value="NZ_PGCK01000013.1"/>
</dbReference>
<accession>A0AAP2RGA7</accession>
<protein>
    <recommendedName>
        <fullName evidence="4">Zinc ribbon domain-containing protein</fullName>
    </recommendedName>
</protein>
<reference evidence="2 3" key="1">
    <citation type="submission" date="2017-11" db="EMBL/GenBank/DDBJ databases">
        <title>Isolation and Characterization of Family Methanocellaceae Species from Potential Methane Hydrate Area Offshore Southwestern Taiwan.</title>
        <authorList>
            <person name="Zhang W.-L."/>
            <person name="Chen W.-C."/>
            <person name="Lai M.-C."/>
            <person name="Chen S.-C."/>
        </authorList>
    </citation>
    <scope>NUCLEOTIDE SEQUENCE [LARGE SCALE GENOMIC DNA]</scope>
    <source>
        <strain evidence="2 3">CWC-04</strain>
    </source>
</reference>
<keyword evidence="1" id="KW-0812">Transmembrane</keyword>
<evidence type="ECO:0000313" key="2">
    <source>
        <dbReference type="EMBL" id="MCD1296075.1"/>
    </source>
</evidence>
<sequence>MEISISMNCPSCGGALSIEEGSRTTSCPYCSSLLAVEGDGGVSKIMFTNNLDRDKAIASAKKWMKGGFKARDLPRKAEITECYPIYVPFWKCSARAAGWVCGWREETRGDGKNSRTERIPMEKMVMRDFNWNQVACDAGDIGIEHLKNLAGKAVLHDEGSIPTFEVTTSPSDSKAMAVESIRRTAVNSAGVPHITFSKVHVFPGEMELIYYPVWMVRYKYSGRMYFATVDGITGGVLSGRAPGDAMWRSVAMTLGMAAGGFGTSLGLGILLNVQDDSSGLGILVILFCLSVAGGAFMFFRHGSEMTTGDVKGGYQFGFRNGGSGVGNEAMADMLKIKVRR</sequence>
<organism evidence="2 3">
    <name type="scientific">Methanooceanicella nereidis</name>
    <dbReference type="NCBI Taxonomy" id="2052831"/>
    <lineage>
        <taxon>Archaea</taxon>
        <taxon>Methanobacteriati</taxon>
        <taxon>Methanobacteriota</taxon>
        <taxon>Stenosarchaea group</taxon>
        <taxon>Methanomicrobia</taxon>
        <taxon>Methanocellales</taxon>
        <taxon>Methanocellaceae</taxon>
        <taxon>Methanooceanicella</taxon>
    </lineage>
</organism>
<comment type="caution">
    <text evidence="2">The sequence shown here is derived from an EMBL/GenBank/DDBJ whole genome shotgun (WGS) entry which is preliminary data.</text>
</comment>
<keyword evidence="1" id="KW-1133">Transmembrane helix</keyword>
<feature type="transmembrane region" description="Helical" evidence="1">
    <location>
        <begin position="250"/>
        <end position="273"/>
    </location>
</feature>
<dbReference type="AlphaFoldDB" id="A0AAP2RGA7"/>
<gene>
    <name evidence="2" type="ORF">CUJ83_13815</name>
</gene>
<name>A0AAP2RGA7_9EURY</name>
<proteinExistence type="predicted"/>
<keyword evidence="3" id="KW-1185">Reference proteome</keyword>
<dbReference type="EMBL" id="PGCK01000013">
    <property type="protein sequence ID" value="MCD1296075.1"/>
    <property type="molecule type" value="Genomic_DNA"/>
</dbReference>
<dbReference type="Proteomes" id="UP001320159">
    <property type="component" value="Unassembled WGS sequence"/>
</dbReference>